<reference evidence="2" key="1">
    <citation type="journal article" date="2019" name="Int. J. Syst. Evol. Microbiol.">
        <title>The Global Catalogue of Microorganisms (GCM) 10K type strain sequencing project: providing services to taxonomists for standard genome sequencing and annotation.</title>
        <authorList>
            <consortium name="The Broad Institute Genomics Platform"/>
            <consortium name="The Broad Institute Genome Sequencing Center for Infectious Disease"/>
            <person name="Wu L."/>
            <person name="Ma J."/>
        </authorList>
    </citation>
    <scope>NUCLEOTIDE SEQUENCE [LARGE SCALE GENOMIC DNA]</scope>
    <source>
        <strain evidence="2">JCM 31405</strain>
    </source>
</reference>
<sequence length="91" mass="10611">MQETNQADTQDFFYQVFDIIKSGHEYCDSEASDIQWQVGNKLNIFLEDKPDKTKIVSELALYLKKHIGSGYSERNLRHMRKLAKSPPIPHK</sequence>
<evidence type="ECO:0000313" key="2">
    <source>
        <dbReference type="Proteomes" id="UP000644548"/>
    </source>
</evidence>
<gene>
    <name evidence="1" type="ORF">GCM10008960_40520</name>
</gene>
<evidence type="ECO:0000313" key="1">
    <source>
        <dbReference type="EMBL" id="GGS10278.1"/>
    </source>
</evidence>
<accession>A0ABQ2SB78</accession>
<name>A0ABQ2SB78_9DEIO</name>
<protein>
    <submittedName>
        <fullName evidence="1">Uncharacterized protein</fullName>
    </submittedName>
</protein>
<proteinExistence type="predicted"/>
<dbReference type="Proteomes" id="UP000644548">
    <property type="component" value="Unassembled WGS sequence"/>
</dbReference>
<comment type="caution">
    <text evidence="1">The sequence shown here is derived from an EMBL/GenBank/DDBJ whole genome shotgun (WGS) entry which is preliminary data.</text>
</comment>
<keyword evidence="2" id="KW-1185">Reference proteome</keyword>
<dbReference type="EMBL" id="BMQN01000028">
    <property type="protein sequence ID" value="GGS10278.1"/>
    <property type="molecule type" value="Genomic_DNA"/>
</dbReference>
<organism evidence="1 2">
    <name type="scientific">Deinococcus sedimenti</name>
    <dbReference type="NCBI Taxonomy" id="1867090"/>
    <lineage>
        <taxon>Bacteria</taxon>
        <taxon>Thermotogati</taxon>
        <taxon>Deinococcota</taxon>
        <taxon>Deinococci</taxon>
        <taxon>Deinococcales</taxon>
        <taxon>Deinococcaceae</taxon>
        <taxon>Deinococcus</taxon>
    </lineage>
</organism>